<name>A0ACA9RPI9_9GLOM</name>
<reference evidence="1" key="1">
    <citation type="submission" date="2021-06" db="EMBL/GenBank/DDBJ databases">
        <authorList>
            <person name="Kallberg Y."/>
            <person name="Tangrot J."/>
            <person name="Rosling A."/>
        </authorList>
    </citation>
    <scope>NUCLEOTIDE SEQUENCE</scope>
    <source>
        <strain evidence="1">MA461A</strain>
    </source>
</reference>
<evidence type="ECO:0000313" key="1">
    <source>
        <dbReference type="EMBL" id="CAG8802206.1"/>
    </source>
</evidence>
<protein>
    <submittedName>
        <fullName evidence="1">18997_t:CDS:1</fullName>
    </submittedName>
</protein>
<feature type="non-terminal residue" evidence="1">
    <location>
        <position position="1"/>
    </location>
</feature>
<accession>A0ACA9RPI9</accession>
<sequence>TQYRLIIRQQPKQARLCSLKERDRRPVDPPPIIQFKVDSCGDEAQNYLQSPYYFMCANLVHPSNNSDHFAISSKYLAGTIVSSLHKLKDIDNSDGGFFVFGDISVRIEGRYRLRFSLFEIIKHSDIAEGDDDNGISDGLDAIEISRKRSINLPSATSTLDVQHADTSCYLQHSPM</sequence>
<dbReference type="EMBL" id="CAJVQC010061897">
    <property type="protein sequence ID" value="CAG8802206.1"/>
    <property type="molecule type" value="Genomic_DNA"/>
</dbReference>
<comment type="caution">
    <text evidence="1">The sequence shown here is derived from an EMBL/GenBank/DDBJ whole genome shotgun (WGS) entry which is preliminary data.</text>
</comment>
<organism evidence="1 2">
    <name type="scientific">Racocetra persica</name>
    <dbReference type="NCBI Taxonomy" id="160502"/>
    <lineage>
        <taxon>Eukaryota</taxon>
        <taxon>Fungi</taxon>
        <taxon>Fungi incertae sedis</taxon>
        <taxon>Mucoromycota</taxon>
        <taxon>Glomeromycotina</taxon>
        <taxon>Glomeromycetes</taxon>
        <taxon>Diversisporales</taxon>
        <taxon>Gigasporaceae</taxon>
        <taxon>Racocetra</taxon>
    </lineage>
</organism>
<evidence type="ECO:0000313" key="2">
    <source>
        <dbReference type="Proteomes" id="UP000789920"/>
    </source>
</evidence>
<gene>
    <name evidence="1" type="ORF">RPERSI_LOCUS21265</name>
</gene>
<keyword evidence="2" id="KW-1185">Reference proteome</keyword>
<proteinExistence type="predicted"/>
<dbReference type="Proteomes" id="UP000789920">
    <property type="component" value="Unassembled WGS sequence"/>
</dbReference>
<feature type="non-terminal residue" evidence="1">
    <location>
        <position position="175"/>
    </location>
</feature>